<dbReference type="SUPFAM" id="SSF56235">
    <property type="entry name" value="N-terminal nucleophile aminohydrolases (Ntn hydrolases)"/>
    <property type="match status" value="1"/>
</dbReference>
<reference evidence="2" key="1">
    <citation type="journal article" date="2014" name="Front. Microbiol.">
        <title>High frequency of phylogenetically diverse reductive dehalogenase-homologous genes in deep subseafloor sedimentary metagenomes.</title>
        <authorList>
            <person name="Kawai M."/>
            <person name="Futagami T."/>
            <person name="Toyoda A."/>
            <person name="Takaki Y."/>
            <person name="Nishi S."/>
            <person name="Hori S."/>
            <person name="Arai W."/>
            <person name="Tsubouchi T."/>
            <person name="Morono Y."/>
            <person name="Uchiyama I."/>
            <person name="Ito T."/>
            <person name="Fujiyama A."/>
            <person name="Inagaki F."/>
            <person name="Takami H."/>
        </authorList>
    </citation>
    <scope>NUCLEOTIDE SEQUENCE</scope>
    <source>
        <strain evidence="2">Expedition CK06-06</strain>
    </source>
</reference>
<feature type="domain" description="Glutamine amidotransferase type-2" evidence="1">
    <location>
        <begin position="35"/>
        <end position="214"/>
    </location>
</feature>
<dbReference type="AlphaFoldDB" id="X1HKZ1"/>
<dbReference type="InterPro" id="IPR029055">
    <property type="entry name" value="Ntn_hydrolases_N"/>
</dbReference>
<proteinExistence type="predicted"/>
<evidence type="ECO:0000259" key="1">
    <source>
        <dbReference type="PROSITE" id="PS51278"/>
    </source>
</evidence>
<dbReference type="InterPro" id="IPR017932">
    <property type="entry name" value="GATase_2_dom"/>
</dbReference>
<dbReference type="EMBL" id="BARU01022238">
    <property type="protein sequence ID" value="GAH54489.1"/>
    <property type="molecule type" value="Genomic_DNA"/>
</dbReference>
<protein>
    <recommendedName>
        <fullName evidence="1">Glutamine amidotransferase type-2 domain-containing protein</fullName>
    </recommendedName>
</protein>
<evidence type="ECO:0000313" key="2">
    <source>
        <dbReference type="EMBL" id="GAH54489.1"/>
    </source>
</evidence>
<organism evidence="2">
    <name type="scientific">marine sediment metagenome</name>
    <dbReference type="NCBI Taxonomy" id="412755"/>
    <lineage>
        <taxon>unclassified sequences</taxon>
        <taxon>metagenomes</taxon>
        <taxon>ecological metagenomes</taxon>
    </lineage>
</organism>
<name>X1HKZ1_9ZZZZ</name>
<sequence length="214" mass="24201">MTKQEFVAKILSSRKPNLLDNAPIPLRKNEAEGGCGVIGIACSEKIAARHLLQALVQMRNRGNGKGGGIAAVGLIPEELGVSKEVLEMDYLMSIAYLDSECREEVEHKYIEPKFEIDHIRYAPRIDDFRSIKGLDVKPPEVYTYFVRVRPEAVREFKEKNNLDINTGLPSQSIEDEIIYQNTYCLNREFYSSTGETRAFVLSHGKNMLVFKMVG</sequence>
<gene>
    <name evidence="2" type="ORF">S03H2_36253</name>
</gene>
<accession>X1HKZ1</accession>
<dbReference type="PROSITE" id="PS51278">
    <property type="entry name" value="GATASE_TYPE_2"/>
    <property type="match status" value="1"/>
</dbReference>
<feature type="non-terminal residue" evidence="2">
    <location>
        <position position="214"/>
    </location>
</feature>
<comment type="caution">
    <text evidence="2">The sequence shown here is derived from an EMBL/GenBank/DDBJ whole genome shotgun (WGS) entry which is preliminary data.</text>
</comment>